<feature type="domain" description="Carbohydrate kinase FGGY C-terminal" evidence="7">
    <location>
        <begin position="257"/>
        <end position="441"/>
    </location>
</feature>
<protein>
    <submittedName>
        <fullName evidence="8">Pentulose/hexulose kinase</fullName>
        <ecNumber evidence="8">2.7.1.17</ecNumber>
    </submittedName>
</protein>
<gene>
    <name evidence="8" type="primary">xylB_5</name>
    <name evidence="8" type="ORF">NCTC10821_02398</name>
</gene>
<dbReference type="InterPro" id="IPR018484">
    <property type="entry name" value="FGGY_N"/>
</dbReference>
<dbReference type="GO" id="GO:0042732">
    <property type="term" value="P:D-xylose metabolic process"/>
    <property type="evidence" value="ECO:0007669"/>
    <property type="project" value="UniProtKB-KW"/>
</dbReference>
<feature type="domain" description="Carbohydrate kinase FGGY N-terminal" evidence="6">
    <location>
        <begin position="4"/>
        <end position="248"/>
    </location>
</feature>
<reference evidence="8 9" key="1">
    <citation type="submission" date="2018-06" db="EMBL/GenBank/DDBJ databases">
        <authorList>
            <consortium name="Pathogen Informatics"/>
            <person name="Doyle S."/>
        </authorList>
    </citation>
    <scope>NUCLEOTIDE SEQUENCE [LARGE SCALE GENOMIC DNA]</scope>
    <source>
        <strain evidence="8 9">NCTC10821</strain>
    </source>
</reference>
<evidence type="ECO:0000256" key="4">
    <source>
        <dbReference type="ARBA" id="ARBA00022777"/>
    </source>
</evidence>
<sequence length="494" mass="53272">MSGYVVGADIGTSALKASLVHPDRGVVAVAERTYPLSRPHRDWAENDPDDWLRALAAAVPEVLAAAGVSAADVCALCLVGQRDIAVLLDEDGEVLTPCIHWTDRRDLDESSELYDRLGRRTLVERSGTHPIPGLVLANLVWTQRHLPDVWRRARHALQPKDYLAYRLTGDIGTDPSSPTRSLLNDWRTGDWSQQTCDDARIPREMLPEVKYQPWEPRGTLGSAAAVVGLLPGTVLVAGGGDDPAAALGSGVVNCGDVSIGTGSSMSWRVVADQPIFDPSGLVGLMPHLVPGRYLHEMVATGTGTTLRWFRSVFGQNRTYEQLIAAGADVPPGSDGLLCFPYVEGASVPVQDDTARAVYYGIGGHHTHAHFTRATLEGIAYQYPGLLGVLRDRGHRLGPMTISDGEARSLLWNQIKADVMGETITPSLRVEAPSIGAAILAGLGTDLFASEEEALAVVLELAPPVHPDPGRAGRYDELREHWTQVRGNVFPNLAR</sequence>
<dbReference type="OrthoDB" id="9805576at2"/>
<dbReference type="InterPro" id="IPR018485">
    <property type="entry name" value="FGGY_C"/>
</dbReference>
<dbReference type="RefSeq" id="WP_115278549.1">
    <property type="nucleotide sequence ID" value="NZ_AP022600.1"/>
</dbReference>
<keyword evidence="2" id="KW-0859">Xylose metabolism</keyword>
<comment type="similarity">
    <text evidence="1 5">Belongs to the FGGY kinase family.</text>
</comment>
<dbReference type="InterPro" id="IPR043129">
    <property type="entry name" value="ATPase_NBD"/>
</dbReference>
<dbReference type="InterPro" id="IPR018483">
    <property type="entry name" value="Carb_kinase_FGGY_CS"/>
</dbReference>
<dbReference type="EMBL" id="UGQT01000001">
    <property type="protein sequence ID" value="STZ58878.1"/>
    <property type="molecule type" value="Genomic_DNA"/>
</dbReference>
<dbReference type="PROSITE" id="PS00445">
    <property type="entry name" value="FGGY_KINASES_2"/>
    <property type="match status" value="1"/>
</dbReference>
<dbReference type="Pfam" id="PF02782">
    <property type="entry name" value="FGGY_C"/>
    <property type="match status" value="1"/>
</dbReference>
<dbReference type="SUPFAM" id="SSF53067">
    <property type="entry name" value="Actin-like ATPase domain"/>
    <property type="match status" value="2"/>
</dbReference>
<dbReference type="EC" id="2.7.1.17" evidence="8"/>
<dbReference type="Proteomes" id="UP000254978">
    <property type="component" value="Unassembled WGS sequence"/>
</dbReference>
<dbReference type="PANTHER" id="PTHR43095">
    <property type="entry name" value="SUGAR KINASE"/>
    <property type="match status" value="1"/>
</dbReference>
<evidence type="ECO:0000256" key="1">
    <source>
        <dbReference type="ARBA" id="ARBA00009156"/>
    </source>
</evidence>
<dbReference type="GO" id="GO:0004856">
    <property type="term" value="F:D-xylulokinase activity"/>
    <property type="evidence" value="ECO:0007669"/>
    <property type="project" value="UniProtKB-EC"/>
</dbReference>
<keyword evidence="2" id="KW-0119">Carbohydrate metabolism</keyword>
<keyword evidence="3 5" id="KW-0808">Transferase</keyword>
<evidence type="ECO:0000259" key="7">
    <source>
        <dbReference type="Pfam" id="PF02782"/>
    </source>
</evidence>
<evidence type="ECO:0000256" key="5">
    <source>
        <dbReference type="RuleBase" id="RU003733"/>
    </source>
</evidence>
<dbReference type="AlphaFoldDB" id="A0A378TDL0"/>
<dbReference type="Pfam" id="PF00370">
    <property type="entry name" value="FGGY_N"/>
    <property type="match status" value="1"/>
</dbReference>
<evidence type="ECO:0000313" key="9">
    <source>
        <dbReference type="Proteomes" id="UP000254978"/>
    </source>
</evidence>
<evidence type="ECO:0000313" key="8">
    <source>
        <dbReference type="EMBL" id="STZ58878.1"/>
    </source>
</evidence>
<dbReference type="Gene3D" id="3.30.420.40">
    <property type="match status" value="2"/>
</dbReference>
<dbReference type="PIRSF" id="PIRSF000538">
    <property type="entry name" value="GlpK"/>
    <property type="match status" value="1"/>
</dbReference>
<evidence type="ECO:0000256" key="2">
    <source>
        <dbReference type="ARBA" id="ARBA00022629"/>
    </source>
</evidence>
<proteinExistence type="inferred from homology"/>
<name>A0A378TDL0_9MYCO</name>
<evidence type="ECO:0000259" key="6">
    <source>
        <dbReference type="Pfam" id="PF00370"/>
    </source>
</evidence>
<dbReference type="InterPro" id="IPR050406">
    <property type="entry name" value="FGGY_Carb_Kinase"/>
</dbReference>
<organism evidence="8 9">
    <name type="scientific">Mycolicibacterium tokaiense</name>
    <dbReference type="NCBI Taxonomy" id="39695"/>
    <lineage>
        <taxon>Bacteria</taxon>
        <taxon>Bacillati</taxon>
        <taxon>Actinomycetota</taxon>
        <taxon>Actinomycetes</taxon>
        <taxon>Mycobacteriales</taxon>
        <taxon>Mycobacteriaceae</taxon>
        <taxon>Mycolicibacterium</taxon>
    </lineage>
</organism>
<dbReference type="CDD" id="cd07808">
    <property type="entry name" value="ASKHA_NBD_FGGY_EcXK-like"/>
    <property type="match status" value="1"/>
</dbReference>
<dbReference type="PANTHER" id="PTHR43095:SF5">
    <property type="entry name" value="XYLULOSE KINASE"/>
    <property type="match status" value="1"/>
</dbReference>
<evidence type="ECO:0000256" key="3">
    <source>
        <dbReference type="ARBA" id="ARBA00022679"/>
    </source>
</evidence>
<accession>A0A378TDL0</accession>
<keyword evidence="9" id="KW-1185">Reference proteome</keyword>
<keyword evidence="4 5" id="KW-0418">Kinase</keyword>
<dbReference type="InterPro" id="IPR000577">
    <property type="entry name" value="Carb_kinase_FGGY"/>
</dbReference>